<dbReference type="EMBL" id="LBUP01000003">
    <property type="protein sequence ID" value="KKQ66818.1"/>
    <property type="molecule type" value="Genomic_DNA"/>
</dbReference>
<feature type="transmembrane region" description="Helical" evidence="2">
    <location>
        <begin position="49"/>
        <end position="70"/>
    </location>
</feature>
<dbReference type="Proteomes" id="UP000034235">
    <property type="component" value="Unassembled WGS sequence"/>
</dbReference>
<comment type="caution">
    <text evidence="3">The sequence shown here is derived from an EMBL/GenBank/DDBJ whole genome shotgun (WGS) entry which is preliminary data.</text>
</comment>
<name>A0A0G0JGM9_9BACT</name>
<protein>
    <submittedName>
        <fullName evidence="3">Uncharacterized protein</fullName>
    </submittedName>
</protein>
<keyword evidence="2" id="KW-1133">Transmembrane helix</keyword>
<organism evidence="3 4">
    <name type="scientific">Candidatus Daviesbacteria bacterium GW2011_GWA2_38_24</name>
    <dbReference type="NCBI Taxonomy" id="1618422"/>
    <lineage>
        <taxon>Bacteria</taxon>
        <taxon>Candidatus Daviesiibacteriota</taxon>
    </lineage>
</organism>
<proteinExistence type="predicted"/>
<gene>
    <name evidence="3" type="ORF">US86_C0003G0061</name>
</gene>
<evidence type="ECO:0000313" key="3">
    <source>
        <dbReference type="EMBL" id="KKQ66818.1"/>
    </source>
</evidence>
<accession>A0A0G0JGM9</accession>
<evidence type="ECO:0000256" key="2">
    <source>
        <dbReference type="SAM" id="Phobius"/>
    </source>
</evidence>
<reference evidence="3 4" key="1">
    <citation type="journal article" date="2015" name="Nature">
        <title>rRNA introns, odd ribosomes, and small enigmatic genomes across a large radiation of phyla.</title>
        <authorList>
            <person name="Brown C.T."/>
            <person name="Hug L.A."/>
            <person name="Thomas B.C."/>
            <person name="Sharon I."/>
            <person name="Castelle C.J."/>
            <person name="Singh A."/>
            <person name="Wilkins M.J."/>
            <person name="Williams K.H."/>
            <person name="Banfield J.F."/>
        </authorList>
    </citation>
    <scope>NUCLEOTIDE SEQUENCE [LARGE SCALE GENOMIC DNA]</scope>
</reference>
<sequence>MDNTNTPQPTNQVPVTAQMPVTTPQITPPPQATPTVTYTTDSGSSKKKIVLMLALLVVICALVAGGAYFYMKSQTVSKQSVKNTETTNQPEIADIFAQLEMDVKAMESETLGIDTEFTEIDSDISSL</sequence>
<evidence type="ECO:0000313" key="4">
    <source>
        <dbReference type="Proteomes" id="UP000034235"/>
    </source>
</evidence>
<dbReference type="AlphaFoldDB" id="A0A0G0JGM9"/>
<feature type="region of interest" description="Disordered" evidence="1">
    <location>
        <begin position="20"/>
        <end position="42"/>
    </location>
</feature>
<keyword evidence="2" id="KW-0812">Transmembrane</keyword>
<evidence type="ECO:0000256" key="1">
    <source>
        <dbReference type="SAM" id="MobiDB-lite"/>
    </source>
</evidence>
<keyword evidence="2" id="KW-0472">Membrane</keyword>